<dbReference type="GO" id="GO:0008233">
    <property type="term" value="F:peptidase activity"/>
    <property type="evidence" value="ECO:0007669"/>
    <property type="project" value="UniProtKB-KW"/>
</dbReference>
<keyword evidence="3" id="KW-1185">Reference proteome</keyword>
<gene>
    <name evidence="2" type="ORF">Pan241w_17810</name>
</gene>
<protein>
    <submittedName>
        <fullName evidence="2">Putative subtilase-type serine protease</fullName>
        <ecNumber evidence="2">3.4.21.-</ecNumber>
    </submittedName>
</protein>
<feature type="domain" description="Peptidase C-terminal archaeal/bacterial" evidence="1">
    <location>
        <begin position="144"/>
        <end position="213"/>
    </location>
</feature>
<evidence type="ECO:0000259" key="1">
    <source>
        <dbReference type="Pfam" id="PF04151"/>
    </source>
</evidence>
<dbReference type="EMBL" id="CP036269">
    <property type="protein sequence ID" value="QDT41718.1"/>
    <property type="molecule type" value="Genomic_DNA"/>
</dbReference>
<dbReference type="InterPro" id="IPR007280">
    <property type="entry name" value="Peptidase_C_arc/bac"/>
</dbReference>
<keyword evidence="2" id="KW-0645">Protease</keyword>
<dbReference type="Proteomes" id="UP000317171">
    <property type="component" value="Chromosome"/>
</dbReference>
<name>A0A517RCV9_9PLAN</name>
<dbReference type="KEGG" id="gaz:Pan241w_17810"/>
<dbReference type="GO" id="GO:0006508">
    <property type="term" value="P:proteolysis"/>
    <property type="evidence" value="ECO:0007669"/>
    <property type="project" value="UniProtKB-KW"/>
</dbReference>
<dbReference type="EC" id="3.4.21.-" evidence="2"/>
<evidence type="ECO:0000313" key="3">
    <source>
        <dbReference type="Proteomes" id="UP000317171"/>
    </source>
</evidence>
<keyword evidence="2" id="KW-0378">Hydrolase</keyword>
<organism evidence="2 3">
    <name type="scientific">Gimesia alba</name>
    <dbReference type="NCBI Taxonomy" id="2527973"/>
    <lineage>
        <taxon>Bacteria</taxon>
        <taxon>Pseudomonadati</taxon>
        <taxon>Planctomycetota</taxon>
        <taxon>Planctomycetia</taxon>
        <taxon>Planctomycetales</taxon>
        <taxon>Planctomycetaceae</taxon>
        <taxon>Gimesia</taxon>
    </lineage>
</organism>
<dbReference type="AlphaFoldDB" id="A0A517RCV9"/>
<dbReference type="Gene3D" id="2.60.120.380">
    <property type="match status" value="2"/>
</dbReference>
<dbReference type="RefSeq" id="WP_198000408.1">
    <property type="nucleotide sequence ID" value="NZ_CP036269.1"/>
</dbReference>
<accession>A0A517RCV9</accession>
<dbReference type="SUPFAM" id="SSF89260">
    <property type="entry name" value="Collagen-binding domain"/>
    <property type="match status" value="1"/>
</dbReference>
<proteinExistence type="predicted"/>
<dbReference type="Pfam" id="PF04151">
    <property type="entry name" value="PPC"/>
    <property type="match status" value="1"/>
</dbReference>
<reference evidence="2 3" key="1">
    <citation type="submission" date="2019-02" db="EMBL/GenBank/DDBJ databases">
        <title>Deep-cultivation of Planctomycetes and their phenomic and genomic characterization uncovers novel biology.</title>
        <authorList>
            <person name="Wiegand S."/>
            <person name="Jogler M."/>
            <person name="Boedeker C."/>
            <person name="Pinto D."/>
            <person name="Vollmers J."/>
            <person name="Rivas-Marin E."/>
            <person name="Kohn T."/>
            <person name="Peeters S.H."/>
            <person name="Heuer A."/>
            <person name="Rast P."/>
            <person name="Oberbeckmann S."/>
            <person name="Bunk B."/>
            <person name="Jeske O."/>
            <person name="Meyerdierks A."/>
            <person name="Storesund J.E."/>
            <person name="Kallscheuer N."/>
            <person name="Luecker S."/>
            <person name="Lage O.M."/>
            <person name="Pohl T."/>
            <person name="Merkel B.J."/>
            <person name="Hornburger P."/>
            <person name="Mueller R.-W."/>
            <person name="Bruemmer F."/>
            <person name="Labrenz M."/>
            <person name="Spormann A.M."/>
            <person name="Op den Camp H."/>
            <person name="Overmann J."/>
            <person name="Amann R."/>
            <person name="Jetten M.S.M."/>
            <person name="Mascher T."/>
            <person name="Medema M.H."/>
            <person name="Devos D.P."/>
            <person name="Kaster A.-K."/>
            <person name="Ovreas L."/>
            <person name="Rohde M."/>
            <person name="Galperin M.Y."/>
            <person name="Jogler C."/>
        </authorList>
    </citation>
    <scope>NUCLEOTIDE SEQUENCE [LARGE SCALE GENOMIC DNA]</scope>
    <source>
        <strain evidence="2 3">Pan241w</strain>
    </source>
</reference>
<evidence type="ECO:0000313" key="2">
    <source>
        <dbReference type="EMBL" id="QDT41718.1"/>
    </source>
</evidence>
<sequence>MYRLGRFSLFALSYLVIVVTSAWAELPNPVLKSVFPPGAQSGSLIEVTVSGTGLDDVARLICSQPDINTEKIAKNRFRVKIPQSVPEGVYDLRVLCRNGLSSPRTFFVGNRSELLESEPNETVPAAQTTLLDVSVNGRIEKKGDVDCFQFSAAQGQRVVIECWADRIDSSLRAILEVYDSRGRRLAVNRGFSGIDPLINFKVPVDGTYFVKVFDLVYSGSSDHFYRLDIDTGPRMLFSVPAVIQRGATSQVSIYGWNLGSLKNHSKQEIASNNSLNADRRRLELGDVKTETESQDTQNLSSTDYELEKIDVTITAPTENEVRPFPIRQRSEQADVDGFAFHLDHCHAPLFIGLTDVPVLQENKSHQTPETAQEVFCPSEVSGQLIAGNERDWYAIQAKRGEVLWLDAFGQRINSPVDLDISVLDASAKKTLKQFRDEVKNIAGKKYPVNHLDPAGKWVVPEEGRYVIMVRNLRGGLTEDQRRVYRLSIRRQVPEFHLAAISHQETPAALNLQRGGRAVLDVIALRKRGMNDSIRVSAGNLPQGIHCPDIWLGPGEDRGLLTITADEHAVPYWGDLTLNGFSDQAGTRKVHGGTIVRTDIPNGSSRLTTKIPLAVTDDAPFQISAERQQVRKHILFGELELRHAPGSVLDIAVHLDRRDLSENEPVHLVGASLPGMIQNQTATIPAGKNKGYLSFYLPPYLPVGQYTITVQTQALVGKKPIVVFSNPVTFDVKPATFVVAVDTSAPQKIRRGETIQVKYSAKRINGFINKIHTELEAADKLEGLRVRGVTFVGQTEQGTLQIIANDDAPLGKQPSIRLFAVGVVEDQPIYHGSCFLDLEITE</sequence>